<dbReference type="Gene3D" id="2.60.120.330">
    <property type="entry name" value="B-lactam Antibiotic, Isopenicillin N Synthase, Chain"/>
    <property type="match status" value="1"/>
</dbReference>
<keyword evidence="2" id="KW-0223">Dioxygenase</keyword>
<reference evidence="6" key="1">
    <citation type="journal article" date="2019" name="Int. J. Syst. Evol. Microbiol.">
        <title>The Global Catalogue of Microorganisms (GCM) 10K type strain sequencing project: providing services to taxonomists for standard genome sequencing and annotation.</title>
        <authorList>
            <consortium name="The Broad Institute Genomics Platform"/>
            <consortium name="The Broad Institute Genome Sequencing Center for Infectious Disease"/>
            <person name="Wu L."/>
            <person name="Ma J."/>
        </authorList>
    </citation>
    <scope>NUCLEOTIDE SEQUENCE [LARGE SCALE GENOMIC DNA]</scope>
    <source>
        <strain evidence="6">CCUG 59778</strain>
    </source>
</reference>
<sequence>MFDIDRICPALRAVDAAFEDIREEARAVLADRESVPVYHDVDPEQHCISAVTPHDWRVYYLWIMGLRAEPNATRCPRTTAALERVPGLFQAHFSVLDPGKSIPAHRGPYAGYLRYHLAVEVPSADPPHLRIADHVHTWKEGESVLFDDSHEHEVVNTAAERRVVLIVDVARPMPVTQRIAHRVATRIAREVYGKSVLRRAEERAATLGPAGP</sequence>
<dbReference type="Proteomes" id="UP001596157">
    <property type="component" value="Unassembled WGS sequence"/>
</dbReference>
<dbReference type="Pfam" id="PF05118">
    <property type="entry name" value="Asp_Arg_Hydrox"/>
    <property type="match status" value="1"/>
</dbReference>
<evidence type="ECO:0000313" key="6">
    <source>
        <dbReference type="Proteomes" id="UP001596157"/>
    </source>
</evidence>
<dbReference type="RefSeq" id="WP_378248337.1">
    <property type="nucleotide sequence ID" value="NZ_JBHSKF010000006.1"/>
</dbReference>
<evidence type="ECO:0000259" key="4">
    <source>
        <dbReference type="Pfam" id="PF05118"/>
    </source>
</evidence>
<name>A0ABW0EP15_9PSEU</name>
<dbReference type="InterPro" id="IPR051821">
    <property type="entry name" value="Asp/Asn_beta-hydroxylase"/>
</dbReference>
<comment type="similarity">
    <text evidence="1">Belongs to the aspartyl/asparaginyl beta-hydroxylase family.</text>
</comment>
<dbReference type="EMBL" id="JBHSKF010000006">
    <property type="protein sequence ID" value="MFC5288491.1"/>
    <property type="molecule type" value="Genomic_DNA"/>
</dbReference>
<evidence type="ECO:0000313" key="5">
    <source>
        <dbReference type="EMBL" id="MFC5288491.1"/>
    </source>
</evidence>
<evidence type="ECO:0000256" key="1">
    <source>
        <dbReference type="ARBA" id="ARBA00007730"/>
    </source>
</evidence>
<gene>
    <name evidence="5" type="ORF">ACFPM7_15630</name>
</gene>
<comment type="caution">
    <text evidence="5">The sequence shown here is derived from an EMBL/GenBank/DDBJ whole genome shotgun (WGS) entry which is preliminary data.</text>
</comment>
<dbReference type="InterPro" id="IPR007803">
    <property type="entry name" value="Asp/Arg/Pro-Hydrxlase"/>
</dbReference>
<proteinExistence type="inferred from homology"/>
<keyword evidence="3" id="KW-0560">Oxidoreductase</keyword>
<protein>
    <submittedName>
        <fullName evidence="5">Aspartyl/asparaginyl beta-hydroxylase domain-containing protein</fullName>
    </submittedName>
</protein>
<evidence type="ECO:0000256" key="3">
    <source>
        <dbReference type="ARBA" id="ARBA00023002"/>
    </source>
</evidence>
<dbReference type="InterPro" id="IPR027443">
    <property type="entry name" value="IPNS-like_sf"/>
</dbReference>
<dbReference type="PANTHER" id="PTHR46332:SF5">
    <property type="entry name" value="ASPARTATE BETA-HYDROXYLASE DOMAIN CONTAINING 2"/>
    <property type="match status" value="1"/>
</dbReference>
<keyword evidence="6" id="KW-1185">Reference proteome</keyword>
<dbReference type="PANTHER" id="PTHR46332">
    <property type="entry name" value="ASPARTATE BETA-HYDROXYLASE DOMAIN-CONTAINING PROTEIN 2"/>
    <property type="match status" value="1"/>
</dbReference>
<evidence type="ECO:0000256" key="2">
    <source>
        <dbReference type="ARBA" id="ARBA00022964"/>
    </source>
</evidence>
<dbReference type="SUPFAM" id="SSF51197">
    <property type="entry name" value="Clavaminate synthase-like"/>
    <property type="match status" value="1"/>
</dbReference>
<accession>A0ABW0EP15</accession>
<feature type="domain" description="Aspartyl/asparaginy/proline hydroxylase" evidence="4">
    <location>
        <begin position="17"/>
        <end position="172"/>
    </location>
</feature>
<organism evidence="5 6">
    <name type="scientific">Actinokineospora guangxiensis</name>
    <dbReference type="NCBI Taxonomy" id="1490288"/>
    <lineage>
        <taxon>Bacteria</taxon>
        <taxon>Bacillati</taxon>
        <taxon>Actinomycetota</taxon>
        <taxon>Actinomycetes</taxon>
        <taxon>Pseudonocardiales</taxon>
        <taxon>Pseudonocardiaceae</taxon>
        <taxon>Actinokineospora</taxon>
    </lineage>
</organism>